<dbReference type="RefSeq" id="WP_159751731.1">
    <property type="nucleotide sequence ID" value="NZ_WUQX01000001.1"/>
</dbReference>
<dbReference type="InterPro" id="IPR050250">
    <property type="entry name" value="Macrolide_Exporter_MacB"/>
</dbReference>
<evidence type="ECO:0000259" key="7">
    <source>
        <dbReference type="Pfam" id="PF02687"/>
    </source>
</evidence>
<dbReference type="GO" id="GO:0005886">
    <property type="term" value="C:plasma membrane"/>
    <property type="evidence" value="ECO:0007669"/>
    <property type="project" value="UniProtKB-SubCell"/>
</dbReference>
<evidence type="ECO:0000313" key="8">
    <source>
        <dbReference type="EMBL" id="MXP76656.1"/>
    </source>
</evidence>
<evidence type="ECO:0000256" key="1">
    <source>
        <dbReference type="ARBA" id="ARBA00004651"/>
    </source>
</evidence>
<keyword evidence="3 6" id="KW-0812">Transmembrane</keyword>
<evidence type="ECO:0000256" key="2">
    <source>
        <dbReference type="ARBA" id="ARBA00022475"/>
    </source>
</evidence>
<evidence type="ECO:0000256" key="3">
    <source>
        <dbReference type="ARBA" id="ARBA00022692"/>
    </source>
</evidence>
<organism evidence="8 9">
    <name type="scientific">Sporofaciens musculi</name>
    <dbReference type="NCBI Taxonomy" id="2681861"/>
    <lineage>
        <taxon>Bacteria</taxon>
        <taxon>Bacillati</taxon>
        <taxon>Bacillota</taxon>
        <taxon>Clostridia</taxon>
        <taxon>Lachnospirales</taxon>
        <taxon>Lachnospiraceae</taxon>
        <taxon>Sporofaciens</taxon>
    </lineage>
</organism>
<keyword evidence="4 6" id="KW-1133">Transmembrane helix</keyword>
<dbReference type="InterPro" id="IPR003838">
    <property type="entry name" value="ABC3_permease_C"/>
</dbReference>
<evidence type="ECO:0000256" key="5">
    <source>
        <dbReference type="ARBA" id="ARBA00023136"/>
    </source>
</evidence>
<evidence type="ECO:0000256" key="6">
    <source>
        <dbReference type="SAM" id="Phobius"/>
    </source>
</evidence>
<dbReference type="AlphaFoldDB" id="A0A7X3MHS7"/>
<dbReference type="PANTHER" id="PTHR30572:SF9">
    <property type="entry name" value="ABC TRANSPORTER PERMEASE PROTEIN"/>
    <property type="match status" value="1"/>
</dbReference>
<proteinExistence type="predicted"/>
<protein>
    <submittedName>
        <fullName evidence="8">FtsX-like permease family protein</fullName>
    </submittedName>
</protein>
<gene>
    <name evidence="8" type="ORF">GN277_15070</name>
</gene>
<keyword evidence="9" id="KW-1185">Reference proteome</keyword>
<feature type="domain" description="ABC3 transporter permease C-terminal" evidence="7">
    <location>
        <begin position="298"/>
        <end position="447"/>
    </location>
</feature>
<sequence length="455" mass="50604">MNCIKRGWLYTTRKKGKSFLLFCILFLIAVFVLSALAIDKASSLAQDNLRKSLGGEFTIGYDYSEANPYLNVEAVDGSTIMYSTQQITPDLIEEISKIKGVQYCSAITETLTAFSTIDFFKGNIPIEEEFRNTTKILGVWKSEENKHFTSKQINLVEGRHITPQDKGKVILSKDLAVKNQIQVGDILKTDKGIDLEIVGLFQQNETESINEQVTSYDKIQNLMIADLATLIALENSPAIQGFNEMTVSISDPQSMQKIISTIKDIKTVDWKGFSIIENNENYDNATSSLQQISNLVSTFLVIIFIASVIILSLILTMWSRTRIHETGILLSVGIRKTSIISQYITEVLLIAVIAFFLSYFPATVVADQVGSYLQNAPEQIEISEDTEGLVDDNRNGTSDDVANTNITMPDLDIQVQSEEMVMLFILGIGIVVISAGISSISIMRLKPREILTKMS</sequence>
<dbReference type="PANTHER" id="PTHR30572">
    <property type="entry name" value="MEMBRANE COMPONENT OF TRANSPORTER-RELATED"/>
    <property type="match status" value="1"/>
</dbReference>
<comment type="caution">
    <text evidence="8">The sequence shown here is derived from an EMBL/GenBank/DDBJ whole genome shotgun (WGS) entry which is preliminary data.</text>
</comment>
<accession>A0A7X3MHS7</accession>
<dbReference type="Pfam" id="PF02687">
    <property type="entry name" value="FtsX"/>
    <property type="match status" value="1"/>
</dbReference>
<evidence type="ECO:0000313" key="9">
    <source>
        <dbReference type="Proteomes" id="UP000460412"/>
    </source>
</evidence>
<feature type="transmembrane region" description="Helical" evidence="6">
    <location>
        <begin position="421"/>
        <end position="445"/>
    </location>
</feature>
<comment type="subcellular location">
    <subcellularLocation>
        <location evidence="1">Cell membrane</location>
        <topology evidence="1">Multi-pass membrane protein</topology>
    </subcellularLocation>
</comment>
<feature type="transmembrane region" description="Helical" evidence="6">
    <location>
        <begin position="339"/>
        <end position="360"/>
    </location>
</feature>
<name>A0A7X3MHS7_9FIRM</name>
<keyword evidence="5 6" id="KW-0472">Membrane</keyword>
<dbReference type="GO" id="GO:0022857">
    <property type="term" value="F:transmembrane transporter activity"/>
    <property type="evidence" value="ECO:0007669"/>
    <property type="project" value="TreeGrafter"/>
</dbReference>
<reference evidence="8 9" key="1">
    <citation type="submission" date="2019-12" db="EMBL/GenBank/DDBJ databases">
        <title>Sporaefaciens musculi gen. nov., sp. nov., a novel bacterium isolated from the caecum of an obese mouse.</title>
        <authorList>
            <person name="Rasmussen T.S."/>
            <person name="Streidl T."/>
            <person name="Hitch T.C.A."/>
            <person name="Wortmann E."/>
            <person name="Deptula P."/>
            <person name="Hansen M."/>
            <person name="Nielsen D.S."/>
            <person name="Clavel T."/>
            <person name="Vogensen F.K."/>
        </authorList>
    </citation>
    <scope>NUCLEOTIDE SEQUENCE [LARGE SCALE GENOMIC DNA]</scope>
    <source>
        <strain evidence="8 9">WCA-9-b2</strain>
    </source>
</reference>
<keyword evidence="2" id="KW-1003">Cell membrane</keyword>
<feature type="transmembrane region" description="Helical" evidence="6">
    <location>
        <begin position="295"/>
        <end position="318"/>
    </location>
</feature>
<dbReference type="Proteomes" id="UP000460412">
    <property type="component" value="Unassembled WGS sequence"/>
</dbReference>
<evidence type="ECO:0000256" key="4">
    <source>
        <dbReference type="ARBA" id="ARBA00022989"/>
    </source>
</evidence>
<dbReference type="EMBL" id="WUQX01000001">
    <property type="protein sequence ID" value="MXP76656.1"/>
    <property type="molecule type" value="Genomic_DNA"/>
</dbReference>